<dbReference type="OrthoDB" id="9812105at2"/>
<evidence type="ECO:0000256" key="2">
    <source>
        <dbReference type="ARBA" id="ARBA00023002"/>
    </source>
</evidence>
<dbReference type="InterPro" id="IPR000415">
    <property type="entry name" value="Nitroreductase-like"/>
</dbReference>
<dbReference type="PANTHER" id="PTHR43673">
    <property type="entry name" value="NAD(P)H NITROREDUCTASE YDGI-RELATED"/>
    <property type="match status" value="1"/>
</dbReference>
<dbReference type="AlphaFoldDB" id="A0A4R1Q239"/>
<dbReference type="Proteomes" id="UP000295063">
    <property type="component" value="Unassembled WGS sequence"/>
</dbReference>
<protein>
    <submittedName>
        <fullName evidence="4">Nitroreductase</fullName>
    </submittedName>
</protein>
<evidence type="ECO:0000313" key="4">
    <source>
        <dbReference type="EMBL" id="TCL39269.1"/>
    </source>
</evidence>
<accession>A0A4R1Q239</accession>
<name>A0A4R1Q239_9FIRM</name>
<dbReference type="InterPro" id="IPR029479">
    <property type="entry name" value="Nitroreductase"/>
</dbReference>
<dbReference type="Pfam" id="PF00881">
    <property type="entry name" value="Nitroreductase"/>
    <property type="match status" value="1"/>
</dbReference>
<evidence type="ECO:0000259" key="3">
    <source>
        <dbReference type="Pfam" id="PF00881"/>
    </source>
</evidence>
<comment type="similarity">
    <text evidence="1">Belongs to the nitroreductase family.</text>
</comment>
<keyword evidence="5" id="KW-1185">Reference proteome</keyword>
<evidence type="ECO:0000256" key="1">
    <source>
        <dbReference type="ARBA" id="ARBA00007118"/>
    </source>
</evidence>
<reference evidence="4 5" key="1">
    <citation type="submission" date="2019-03" db="EMBL/GenBank/DDBJ databases">
        <title>Genomic Encyclopedia of Type Strains, Phase IV (KMG-IV): sequencing the most valuable type-strain genomes for metagenomic binning, comparative biology and taxonomic classification.</title>
        <authorList>
            <person name="Goeker M."/>
        </authorList>
    </citation>
    <scope>NUCLEOTIDE SEQUENCE [LARGE SCALE GENOMIC DNA]</scope>
    <source>
        <strain evidence="4 5">DSM 15969</strain>
    </source>
</reference>
<dbReference type="EMBL" id="SLUI01000002">
    <property type="protein sequence ID" value="TCL39269.1"/>
    <property type="molecule type" value="Genomic_DNA"/>
</dbReference>
<organism evidence="4 5">
    <name type="scientific">Anaerospora hongkongensis</name>
    <dbReference type="NCBI Taxonomy" id="244830"/>
    <lineage>
        <taxon>Bacteria</taxon>
        <taxon>Bacillati</taxon>
        <taxon>Bacillota</taxon>
        <taxon>Negativicutes</taxon>
        <taxon>Selenomonadales</taxon>
        <taxon>Sporomusaceae</taxon>
        <taxon>Anaerospora</taxon>
    </lineage>
</organism>
<proteinExistence type="inferred from homology"/>
<comment type="caution">
    <text evidence="4">The sequence shown here is derived from an EMBL/GenBank/DDBJ whole genome shotgun (WGS) entry which is preliminary data.</text>
</comment>
<keyword evidence="2" id="KW-0560">Oxidoreductase</keyword>
<feature type="domain" description="Nitroreductase" evidence="3">
    <location>
        <begin position="7"/>
        <end position="167"/>
    </location>
</feature>
<dbReference type="RefSeq" id="WP_132075522.1">
    <property type="nucleotide sequence ID" value="NZ_SLUI01000002.1"/>
</dbReference>
<sequence length="189" mass="21013">MDTLTAITARRSIREYENRPVARETIEAILESATKAPSGKNRQPWRFVVLQGSRKAELAAIMAQAAAHRKEQGLDIGSCELSIKAITQASAVFAVFNAFSTEEADYNHYRLLTDTQSIGAAVQNMLLAAQSFGLGTLWMCDIFYAEREIRAWLNRSSELVAAVAIGHAAQAPWPRSRKAWQEVTEWGQE</sequence>
<dbReference type="SUPFAM" id="SSF55469">
    <property type="entry name" value="FMN-dependent nitroreductase-like"/>
    <property type="match status" value="1"/>
</dbReference>
<dbReference type="PANTHER" id="PTHR43673:SF10">
    <property type="entry name" value="NADH DEHYDROGENASE_NAD(P)H NITROREDUCTASE XCC3605-RELATED"/>
    <property type="match status" value="1"/>
</dbReference>
<gene>
    <name evidence="4" type="ORF">EV210_102182</name>
</gene>
<dbReference type="Gene3D" id="3.40.109.10">
    <property type="entry name" value="NADH Oxidase"/>
    <property type="match status" value="1"/>
</dbReference>
<dbReference type="GO" id="GO:0016491">
    <property type="term" value="F:oxidoreductase activity"/>
    <property type="evidence" value="ECO:0007669"/>
    <property type="project" value="UniProtKB-KW"/>
</dbReference>
<evidence type="ECO:0000313" key="5">
    <source>
        <dbReference type="Proteomes" id="UP000295063"/>
    </source>
</evidence>